<keyword evidence="1" id="KW-0732">Signal</keyword>
<dbReference type="InterPro" id="IPR008334">
    <property type="entry name" value="5'-Nucleotdase_C"/>
</dbReference>
<accession>A0ABV7KER9</accession>
<dbReference type="RefSeq" id="WP_378221952.1">
    <property type="nucleotide sequence ID" value="NZ_JBHRTK010000014.1"/>
</dbReference>
<evidence type="ECO:0000313" key="5">
    <source>
        <dbReference type="EMBL" id="MFC3207614.1"/>
    </source>
</evidence>
<evidence type="ECO:0000256" key="1">
    <source>
        <dbReference type="ARBA" id="ARBA00022729"/>
    </source>
</evidence>
<organism evidence="5 6">
    <name type="scientific">Aquamicrobium soli</name>
    <dbReference type="NCBI Taxonomy" id="1811518"/>
    <lineage>
        <taxon>Bacteria</taxon>
        <taxon>Pseudomonadati</taxon>
        <taxon>Pseudomonadota</taxon>
        <taxon>Alphaproteobacteria</taxon>
        <taxon>Hyphomicrobiales</taxon>
        <taxon>Phyllobacteriaceae</taxon>
        <taxon>Aquamicrobium</taxon>
    </lineage>
</organism>
<dbReference type="Gene3D" id="3.60.21.10">
    <property type="match status" value="1"/>
</dbReference>
<feature type="domain" description="Calcineurin-like phosphoesterase" evidence="3">
    <location>
        <begin position="10"/>
        <end position="225"/>
    </location>
</feature>
<sequence>MGAASKRTVTLLQINDTHGYLEPHPELVWDGATPKFPTLGGYARIAAYFERVRAERPGAVVALDNGDTFHGTHAAVASKGEALVPLTNALGLDAMTAHWEFAWGPAHFQALAARLDYPVLAINCYELESGRRPFAPSRVVERGGLRIGIVGIAATIIDKTMPPHFSEGLRFTDGDKELPDEIRRLREDEGAKLVVVLSHLGLPQDIKLAGMVEGIDVVLSGHTHDRLERPIVANGAVIIQSGCHGSFVGRLDLNIERGEVKVERHELVAMDDRIELDPKMHALVEGVVGPARDKLAARVGHVDAALHRNTMLDCPMDDLLLAALCQASGRTIAFSNGWRYGAPVPPGPVSLNDLWNIIPVNPPVMTVTLTGAEIRTMMEQNLRRTFSPDPFEQRGGYVKRFCGLTILAKIENPVGYRVSEIFAGGAKLDPGASYDAAFVTAQGVPAQFGRDRRQTSVTAIEALQAYLENPQEGVAIPGRIVVF</sequence>
<evidence type="ECO:0000313" key="6">
    <source>
        <dbReference type="Proteomes" id="UP001595583"/>
    </source>
</evidence>
<comment type="similarity">
    <text evidence="2">Belongs to the 5'-nucleotidase family.</text>
</comment>
<keyword evidence="6" id="KW-1185">Reference proteome</keyword>
<dbReference type="Proteomes" id="UP001595583">
    <property type="component" value="Unassembled WGS sequence"/>
</dbReference>
<gene>
    <name evidence="5" type="ORF">ACFOHJ_15420</name>
</gene>
<dbReference type="Pfam" id="PF02872">
    <property type="entry name" value="5_nucleotid_C"/>
    <property type="match status" value="1"/>
</dbReference>
<dbReference type="InterPro" id="IPR004843">
    <property type="entry name" value="Calcineurin-like_PHP"/>
</dbReference>
<protein>
    <submittedName>
        <fullName evidence="5">Bifunctional metallophosphatase/5'-nucleotidase</fullName>
    </submittedName>
</protein>
<name>A0ABV7KER9_9HYPH</name>
<dbReference type="EMBL" id="JBHRTK010000014">
    <property type="protein sequence ID" value="MFC3207614.1"/>
    <property type="molecule type" value="Genomic_DNA"/>
</dbReference>
<proteinExistence type="inferred from homology"/>
<dbReference type="InterPro" id="IPR029052">
    <property type="entry name" value="Metallo-depent_PP-like"/>
</dbReference>
<dbReference type="SUPFAM" id="SSF55816">
    <property type="entry name" value="5'-nucleotidase (syn. UDP-sugar hydrolase), C-terminal domain"/>
    <property type="match status" value="1"/>
</dbReference>
<dbReference type="InterPro" id="IPR006179">
    <property type="entry name" value="5_nucleotidase/apyrase"/>
</dbReference>
<feature type="domain" description="5'-Nucleotidase C-terminal" evidence="4">
    <location>
        <begin position="303"/>
        <end position="437"/>
    </location>
</feature>
<reference evidence="6" key="1">
    <citation type="journal article" date="2019" name="Int. J. Syst. Evol. Microbiol.">
        <title>The Global Catalogue of Microorganisms (GCM) 10K type strain sequencing project: providing services to taxonomists for standard genome sequencing and annotation.</title>
        <authorList>
            <consortium name="The Broad Institute Genomics Platform"/>
            <consortium name="The Broad Institute Genome Sequencing Center for Infectious Disease"/>
            <person name="Wu L."/>
            <person name="Ma J."/>
        </authorList>
    </citation>
    <scope>NUCLEOTIDE SEQUENCE [LARGE SCALE GENOMIC DNA]</scope>
    <source>
        <strain evidence="6">KCTC 52165</strain>
    </source>
</reference>
<dbReference type="Gene3D" id="3.90.780.10">
    <property type="entry name" value="5'-Nucleotidase, C-terminal domain"/>
    <property type="match status" value="1"/>
</dbReference>
<comment type="caution">
    <text evidence="5">The sequence shown here is derived from an EMBL/GenBank/DDBJ whole genome shotgun (WGS) entry which is preliminary data.</text>
</comment>
<dbReference type="PANTHER" id="PTHR11575">
    <property type="entry name" value="5'-NUCLEOTIDASE-RELATED"/>
    <property type="match status" value="1"/>
</dbReference>
<dbReference type="Pfam" id="PF00149">
    <property type="entry name" value="Metallophos"/>
    <property type="match status" value="1"/>
</dbReference>
<evidence type="ECO:0000259" key="3">
    <source>
        <dbReference type="Pfam" id="PF00149"/>
    </source>
</evidence>
<dbReference type="InterPro" id="IPR036907">
    <property type="entry name" value="5'-Nucleotdase_C_sf"/>
</dbReference>
<dbReference type="SUPFAM" id="SSF56300">
    <property type="entry name" value="Metallo-dependent phosphatases"/>
    <property type="match status" value="1"/>
</dbReference>
<keyword evidence="2" id="KW-0378">Hydrolase</keyword>
<keyword evidence="2" id="KW-0547">Nucleotide-binding</keyword>
<evidence type="ECO:0000256" key="2">
    <source>
        <dbReference type="RuleBase" id="RU362119"/>
    </source>
</evidence>
<dbReference type="PRINTS" id="PR01607">
    <property type="entry name" value="APYRASEFAMLY"/>
</dbReference>
<dbReference type="PANTHER" id="PTHR11575:SF24">
    <property type="entry name" value="5'-NUCLEOTIDASE"/>
    <property type="match status" value="1"/>
</dbReference>
<evidence type="ECO:0000259" key="4">
    <source>
        <dbReference type="Pfam" id="PF02872"/>
    </source>
</evidence>